<organism evidence="2">
    <name type="scientific">Ixodes scapularis</name>
    <name type="common">Black-legged tick</name>
    <name type="synonym">Deer tick</name>
    <dbReference type="NCBI Taxonomy" id="6945"/>
    <lineage>
        <taxon>Eukaryota</taxon>
        <taxon>Metazoa</taxon>
        <taxon>Ecdysozoa</taxon>
        <taxon>Arthropoda</taxon>
        <taxon>Chelicerata</taxon>
        <taxon>Arachnida</taxon>
        <taxon>Acari</taxon>
        <taxon>Parasitiformes</taxon>
        <taxon>Ixodida</taxon>
        <taxon>Ixodoidea</taxon>
        <taxon>Ixodidae</taxon>
        <taxon>Ixodinae</taxon>
        <taxon>Ixodes</taxon>
    </lineage>
</organism>
<feature type="signal peptide" evidence="1">
    <location>
        <begin position="1"/>
        <end position="24"/>
    </location>
</feature>
<protein>
    <submittedName>
        <fullName evidence="2">Putative secreted protein</fullName>
    </submittedName>
</protein>
<evidence type="ECO:0000313" key="2">
    <source>
        <dbReference type="EMBL" id="MOY41482.1"/>
    </source>
</evidence>
<sequence length="74" mass="8498">MCMAGVHCFGALVMLSVLLSLGHCRTWVPTSTRRVPRPTTLTARAWRLAPDRSRPGPTWRSTWMNSRTVSWRSW</sequence>
<proteinExistence type="predicted"/>
<accession>A0A4D5RVX2</accession>
<name>A0A4D5RVX2_IXOSC</name>
<feature type="chain" id="PRO_5020039918" evidence="1">
    <location>
        <begin position="25"/>
        <end position="74"/>
    </location>
</feature>
<evidence type="ECO:0000256" key="1">
    <source>
        <dbReference type="SAM" id="SignalP"/>
    </source>
</evidence>
<dbReference type="EMBL" id="GHJT01007511">
    <property type="protein sequence ID" value="MOY41482.1"/>
    <property type="molecule type" value="Transcribed_RNA"/>
</dbReference>
<dbReference type="AlphaFoldDB" id="A0A4D5RVX2"/>
<keyword evidence="1" id="KW-0732">Signal</keyword>
<reference evidence="2" key="1">
    <citation type="submission" date="2019-04" db="EMBL/GenBank/DDBJ databases">
        <title>An insight into the mialome of Ixodes scapularis.</title>
        <authorList>
            <person name="Ribeiro J.M."/>
            <person name="Mather T.N."/>
            <person name="Karim S."/>
        </authorList>
    </citation>
    <scope>NUCLEOTIDE SEQUENCE</scope>
</reference>